<keyword evidence="1" id="KW-0472">Membrane</keyword>
<dbReference type="EMBL" id="JACYNN010000028">
    <property type="protein sequence ID" value="MBD8108934.1"/>
    <property type="molecule type" value="Genomic_DNA"/>
</dbReference>
<reference evidence="2 3" key="1">
    <citation type="journal article" date="2020" name="FEMS Microbiol. Ecol.">
        <title>Temporal dynamics of bacterial communities during seed development and maturation.</title>
        <authorList>
            <person name="Chesneau G."/>
            <person name="Torres-Cortes G."/>
            <person name="Briand M."/>
            <person name="Darrasse A."/>
            <person name="Preveaux A."/>
            <person name="Marais C."/>
            <person name="Jacques M.A."/>
            <person name="Shade A."/>
            <person name="Barret M."/>
        </authorList>
    </citation>
    <scope>NUCLEOTIDE SEQUENCE [LARGE SCALE GENOMIC DNA]</scope>
    <source>
        <strain evidence="2 3">CFBP13732</strain>
    </source>
</reference>
<keyword evidence="1" id="KW-1133">Transmembrane helix</keyword>
<dbReference type="Proteomes" id="UP000661012">
    <property type="component" value="Unassembled WGS sequence"/>
</dbReference>
<feature type="transmembrane region" description="Helical" evidence="1">
    <location>
        <begin position="14"/>
        <end position="42"/>
    </location>
</feature>
<feature type="transmembrane region" description="Helical" evidence="1">
    <location>
        <begin position="62"/>
        <end position="84"/>
    </location>
</feature>
<keyword evidence="3" id="KW-1185">Reference proteome</keyword>
<keyword evidence="1" id="KW-0812">Transmembrane</keyword>
<gene>
    <name evidence="2" type="ORF">IFT93_21410</name>
</gene>
<evidence type="ECO:0000256" key="1">
    <source>
        <dbReference type="SAM" id="Phobius"/>
    </source>
</evidence>
<sequence length="99" mass="11002">MPSRPFALTRTEQVLLLVCASWLASAALYTFIASELFLQYAGTGRLSLNAPEGWLLSGLRDYPLIFLLSLAGGFACGALVSIVLRRQQFMTERCLWRSD</sequence>
<name>A0ABR8ZYX6_9GAMM</name>
<evidence type="ECO:0000313" key="3">
    <source>
        <dbReference type="Proteomes" id="UP000661012"/>
    </source>
</evidence>
<dbReference type="RefSeq" id="WP_048918362.1">
    <property type="nucleotide sequence ID" value="NZ_JACYNM010000028.1"/>
</dbReference>
<organism evidence="2 3">
    <name type="scientific">Erwinia persicina</name>
    <dbReference type="NCBI Taxonomy" id="55211"/>
    <lineage>
        <taxon>Bacteria</taxon>
        <taxon>Pseudomonadati</taxon>
        <taxon>Pseudomonadota</taxon>
        <taxon>Gammaproteobacteria</taxon>
        <taxon>Enterobacterales</taxon>
        <taxon>Erwiniaceae</taxon>
        <taxon>Erwinia</taxon>
    </lineage>
</organism>
<protein>
    <submittedName>
        <fullName evidence="2">Uncharacterized protein</fullName>
    </submittedName>
</protein>
<proteinExistence type="predicted"/>
<comment type="caution">
    <text evidence="2">The sequence shown here is derived from an EMBL/GenBank/DDBJ whole genome shotgun (WGS) entry which is preliminary data.</text>
</comment>
<evidence type="ECO:0000313" key="2">
    <source>
        <dbReference type="EMBL" id="MBD8108934.1"/>
    </source>
</evidence>
<accession>A0ABR8ZYX6</accession>